<name>A0A813IU37_POLGL</name>
<evidence type="ECO:0000313" key="2">
    <source>
        <dbReference type="Proteomes" id="UP000626109"/>
    </source>
</evidence>
<dbReference type="EMBL" id="CAJNNW010014652">
    <property type="protein sequence ID" value="CAE8656901.1"/>
    <property type="molecule type" value="Genomic_DNA"/>
</dbReference>
<proteinExistence type="predicted"/>
<organism evidence="1 2">
    <name type="scientific">Polarella glacialis</name>
    <name type="common">Dinoflagellate</name>
    <dbReference type="NCBI Taxonomy" id="89957"/>
    <lineage>
        <taxon>Eukaryota</taxon>
        <taxon>Sar</taxon>
        <taxon>Alveolata</taxon>
        <taxon>Dinophyceae</taxon>
        <taxon>Suessiales</taxon>
        <taxon>Suessiaceae</taxon>
        <taxon>Polarella</taxon>
    </lineage>
</organism>
<protein>
    <submittedName>
        <fullName evidence="1">Uncharacterized protein</fullName>
    </submittedName>
</protein>
<gene>
    <name evidence="1" type="ORF">PGLA2088_LOCUS12455</name>
</gene>
<comment type="caution">
    <text evidence="1">The sequence shown here is derived from an EMBL/GenBank/DDBJ whole genome shotgun (WGS) entry which is preliminary data.</text>
</comment>
<evidence type="ECO:0000313" key="1">
    <source>
        <dbReference type="EMBL" id="CAE8656901.1"/>
    </source>
</evidence>
<accession>A0A813IU37</accession>
<dbReference type="Proteomes" id="UP000626109">
    <property type="component" value="Unassembled WGS sequence"/>
</dbReference>
<reference evidence="1" key="1">
    <citation type="submission" date="2021-02" db="EMBL/GenBank/DDBJ databases">
        <authorList>
            <person name="Dougan E. K."/>
            <person name="Rhodes N."/>
            <person name="Thang M."/>
            <person name="Chan C."/>
        </authorList>
    </citation>
    <scope>NUCLEOTIDE SEQUENCE</scope>
</reference>
<sequence length="138" mass="15277">MFMCCGPSGDPNAEEVALHDEAPVGAVVVDLPKELTIAWRVTGMEEGMEDVVQEAAIDARLQSEIRLQGDNRVLGTLKHNSIIWNESFKSEATQLKQLDPTTLEMTFAGEVYMGKVEHGDDSSKTIIKWNDGETWVVQ</sequence>
<dbReference type="AlphaFoldDB" id="A0A813IU37"/>